<evidence type="ECO:0000313" key="1">
    <source>
        <dbReference type="EMBL" id="KAJ8640059.1"/>
    </source>
</evidence>
<accession>A0ACC2M302</accession>
<protein>
    <submittedName>
        <fullName evidence="1">Uncharacterized protein</fullName>
    </submittedName>
</protein>
<proteinExistence type="predicted"/>
<name>A0ACC2M302_PERAE</name>
<evidence type="ECO:0000313" key="2">
    <source>
        <dbReference type="Proteomes" id="UP001234297"/>
    </source>
</evidence>
<sequence length="519" mass="57122">MAKGEDAVRKKRNKSQRKKLRKESSVSARVASIIAAKRRRKMGKRRVCESMCFSLPTPEDPFNDKNDKMVLRAKKPEKPAHKQVDAVMTSARKGAAAAQKPSPGHDPQMVEQQALKKVKVSDRKDKKNKLLESLSNKYQTVTKEFGNSKNSWMHEVGSDILETTGTCSSREQIAWLVSTAADIFTRKEKEGQIIGSPFLLFIVPSHDKAIKVRSVCKPLKGLGIHTVSLHPGASLDHQVLGLRSCEPEFLVSTPERLLELVSLRAIDISSVSLLVFDGLENFVDDGLLETIKSIRQCVSGDPQMVIFSDCSRDIATSLVKNLMRRPVSRLSLNNSLSTQSACISQCVHLYTSEGENVSKAVHILNHACSVRECSWLLKALFIAGTTDNAQALATSLSADGFYTSNANRTDDFQGVASCINLSSEKGVAVSVMDKDHISMCQNIEEFEIVIFVDFPSIDDYTGILTKMARHSVDGGLHIFLHEADVLSAGPLIKLLEQCSQPVPKTLKNCLNSSLAMLEP</sequence>
<organism evidence="1 2">
    <name type="scientific">Persea americana</name>
    <name type="common">Avocado</name>
    <dbReference type="NCBI Taxonomy" id="3435"/>
    <lineage>
        <taxon>Eukaryota</taxon>
        <taxon>Viridiplantae</taxon>
        <taxon>Streptophyta</taxon>
        <taxon>Embryophyta</taxon>
        <taxon>Tracheophyta</taxon>
        <taxon>Spermatophyta</taxon>
        <taxon>Magnoliopsida</taxon>
        <taxon>Magnoliidae</taxon>
        <taxon>Laurales</taxon>
        <taxon>Lauraceae</taxon>
        <taxon>Persea</taxon>
    </lineage>
</organism>
<reference evidence="1 2" key="1">
    <citation type="journal article" date="2022" name="Hortic Res">
        <title>A haplotype resolved chromosomal level avocado genome allows analysis of novel avocado genes.</title>
        <authorList>
            <person name="Nath O."/>
            <person name="Fletcher S.J."/>
            <person name="Hayward A."/>
            <person name="Shaw L.M."/>
            <person name="Masouleh A.K."/>
            <person name="Furtado A."/>
            <person name="Henry R.J."/>
            <person name="Mitter N."/>
        </authorList>
    </citation>
    <scope>NUCLEOTIDE SEQUENCE [LARGE SCALE GENOMIC DNA]</scope>
    <source>
        <strain evidence="2">cv. Hass</strain>
    </source>
</reference>
<gene>
    <name evidence="1" type="ORF">MRB53_016753</name>
</gene>
<keyword evidence="2" id="KW-1185">Reference proteome</keyword>
<dbReference type="Proteomes" id="UP001234297">
    <property type="component" value="Chromosome 5"/>
</dbReference>
<comment type="caution">
    <text evidence="1">The sequence shown here is derived from an EMBL/GenBank/DDBJ whole genome shotgun (WGS) entry which is preliminary data.</text>
</comment>
<dbReference type="EMBL" id="CM056813">
    <property type="protein sequence ID" value="KAJ8640059.1"/>
    <property type="molecule type" value="Genomic_DNA"/>
</dbReference>